<dbReference type="EMBL" id="LT553217">
    <property type="protein sequence ID" value="SAM00408.1"/>
    <property type="molecule type" value="Genomic_DNA"/>
</dbReference>
<dbReference type="AlphaFoldDB" id="A0A163M1K6"/>
<evidence type="ECO:0000313" key="2">
    <source>
        <dbReference type="Proteomes" id="UP000078561"/>
    </source>
</evidence>
<sequence>MLRFIANRPSHHTKQLWISGRSRLVTIRPFSCTPSIHQANNINSPDTNKIYALPFKLSPERAPQVVELANYITEHKILGLFKLIKSMFMKTLPQVSDESRIQIRKAYLPFWYYDMAIKANVTQESNGQERELLGVGLNGFWTGHTWDPMCYLSFGFPIQVDATALKPFSPDDDDNDDDIEVIPFTTDPFQDLEDHVSDALEGLRVGDGKQAVTLSQAETVFSAAYPLYFPVYIAQVDSDTVIVVGGQSENPPVFKYVPKEQQQLQRSWLNNSEWLRLDVSDPSWRVGLPVSPIQQLCKMFADKVVKAQLADGRDNERKPIPWNDDVRIQAYPDHEKENKGYVGQLFKVWAQQGMLTHLDLMDGNKKTLGMGKNGLEMKSAGQFKEEILGSVGDDLKKLEEMEPQWLKDYNNKKISDGSQ</sequence>
<gene>
    <name evidence="1" type="primary">ABSGL_06096.1 scaffold 7701</name>
</gene>
<proteinExistence type="predicted"/>
<organism evidence="1">
    <name type="scientific">Absidia glauca</name>
    <name type="common">Pin mould</name>
    <dbReference type="NCBI Taxonomy" id="4829"/>
    <lineage>
        <taxon>Eukaryota</taxon>
        <taxon>Fungi</taxon>
        <taxon>Fungi incertae sedis</taxon>
        <taxon>Mucoromycota</taxon>
        <taxon>Mucoromycotina</taxon>
        <taxon>Mucoromycetes</taxon>
        <taxon>Mucorales</taxon>
        <taxon>Cunninghamellaceae</taxon>
        <taxon>Absidia</taxon>
    </lineage>
</organism>
<dbReference type="STRING" id="4829.A0A163M1K6"/>
<dbReference type="OrthoDB" id="2349883at2759"/>
<reference evidence="1" key="1">
    <citation type="submission" date="2016-04" db="EMBL/GenBank/DDBJ databases">
        <authorList>
            <person name="Evans L.H."/>
            <person name="Alamgir A."/>
            <person name="Owens N."/>
            <person name="Weber N.D."/>
            <person name="Virtaneva K."/>
            <person name="Barbian K."/>
            <person name="Babar A."/>
            <person name="Rosenke K."/>
        </authorList>
    </citation>
    <scope>NUCLEOTIDE SEQUENCE [LARGE SCALE GENOMIC DNA]</scope>
    <source>
        <strain evidence="1">CBS 101.48</strain>
    </source>
</reference>
<dbReference type="InParanoid" id="A0A163M1K6"/>
<dbReference type="Proteomes" id="UP000078561">
    <property type="component" value="Unassembled WGS sequence"/>
</dbReference>
<dbReference type="OMA" id="PVYIAQF"/>
<name>A0A163M1K6_ABSGL</name>
<keyword evidence="2" id="KW-1185">Reference proteome</keyword>
<evidence type="ECO:0000313" key="1">
    <source>
        <dbReference type="EMBL" id="SAM00408.1"/>
    </source>
</evidence>
<protein>
    <submittedName>
        <fullName evidence="1">Uncharacterized protein</fullName>
    </submittedName>
</protein>
<accession>A0A163M1K6</accession>